<evidence type="ECO:0000259" key="7">
    <source>
        <dbReference type="PROSITE" id="PS50110"/>
    </source>
</evidence>
<evidence type="ECO:0000256" key="4">
    <source>
        <dbReference type="ARBA" id="ARBA00023163"/>
    </source>
</evidence>
<dbReference type="SUPFAM" id="SSF46894">
    <property type="entry name" value="C-terminal effector domain of the bipartite response regulators"/>
    <property type="match status" value="1"/>
</dbReference>
<keyword evidence="2" id="KW-0805">Transcription regulation</keyword>
<dbReference type="PROSITE" id="PS50110">
    <property type="entry name" value="RESPONSE_REGULATORY"/>
    <property type="match status" value="1"/>
</dbReference>
<organism evidence="8 9">
    <name type="scientific">Pseudomonas quebecensis</name>
    <dbReference type="NCBI Taxonomy" id="2995174"/>
    <lineage>
        <taxon>Bacteria</taxon>
        <taxon>Pseudomonadati</taxon>
        <taxon>Pseudomonadota</taxon>
        <taxon>Gammaproteobacteria</taxon>
        <taxon>Pseudomonadales</taxon>
        <taxon>Pseudomonadaceae</taxon>
        <taxon>Pseudomonas</taxon>
    </lineage>
</organism>
<dbReference type="Pfam" id="PF00196">
    <property type="entry name" value="GerE"/>
    <property type="match status" value="1"/>
</dbReference>
<dbReference type="PRINTS" id="PR00038">
    <property type="entry name" value="HTHLUXR"/>
</dbReference>
<sequence>MNTALVVDDHPFIRSSVCMLLKQEGYGEVWEADNGADAVQLAREHAPDVIILDIAMPKLDGLEVINRICALELPSKILVLTSQSPLFYSNRCMKAGAAAYISKTHGLDELVKAIKAVMGGYTFFPDLPNSSVRRKDTDATDLDLIQSLSNRELTILQQLSIGLTNKEIGDGLLLSAKTVSTYKTRLIEKLNVKSVVYLADFAKRNNLI</sequence>
<proteinExistence type="predicted"/>
<dbReference type="Gene3D" id="1.10.10.10">
    <property type="entry name" value="Winged helix-like DNA-binding domain superfamily/Winged helix DNA-binding domain"/>
    <property type="match status" value="1"/>
</dbReference>
<evidence type="ECO:0000256" key="1">
    <source>
        <dbReference type="ARBA" id="ARBA00022553"/>
    </source>
</evidence>
<dbReference type="InterPro" id="IPR058245">
    <property type="entry name" value="NreC/VraR/RcsB-like_REC"/>
</dbReference>
<dbReference type="Proteomes" id="UP001164116">
    <property type="component" value="Chromosome"/>
</dbReference>
<dbReference type="SMART" id="SM00421">
    <property type="entry name" value="HTH_LUXR"/>
    <property type="match status" value="1"/>
</dbReference>
<dbReference type="CDD" id="cd06170">
    <property type="entry name" value="LuxR_C_like"/>
    <property type="match status" value="1"/>
</dbReference>
<protein>
    <submittedName>
        <fullName evidence="8">Response regulator transcription factor</fullName>
    </submittedName>
</protein>
<accession>A0ABY6QLT3</accession>
<evidence type="ECO:0000259" key="6">
    <source>
        <dbReference type="PROSITE" id="PS50043"/>
    </source>
</evidence>
<keyword evidence="1 5" id="KW-0597">Phosphoprotein</keyword>
<dbReference type="SMART" id="SM00448">
    <property type="entry name" value="REC"/>
    <property type="match status" value="1"/>
</dbReference>
<dbReference type="CDD" id="cd17535">
    <property type="entry name" value="REC_NarL-like"/>
    <property type="match status" value="1"/>
</dbReference>
<dbReference type="InterPro" id="IPR011006">
    <property type="entry name" value="CheY-like_superfamily"/>
</dbReference>
<dbReference type="PROSITE" id="PS00622">
    <property type="entry name" value="HTH_LUXR_1"/>
    <property type="match status" value="1"/>
</dbReference>
<dbReference type="SUPFAM" id="SSF52172">
    <property type="entry name" value="CheY-like"/>
    <property type="match status" value="1"/>
</dbReference>
<keyword evidence="3" id="KW-0238">DNA-binding</keyword>
<dbReference type="InterPro" id="IPR000792">
    <property type="entry name" value="Tscrpt_reg_LuxR_C"/>
</dbReference>
<evidence type="ECO:0000313" key="9">
    <source>
        <dbReference type="Proteomes" id="UP001164116"/>
    </source>
</evidence>
<feature type="domain" description="HTH luxR-type" evidence="6">
    <location>
        <begin position="141"/>
        <end position="206"/>
    </location>
</feature>
<feature type="modified residue" description="4-aspartylphosphate" evidence="5">
    <location>
        <position position="53"/>
    </location>
</feature>
<dbReference type="PROSITE" id="PS50043">
    <property type="entry name" value="HTH_LUXR_2"/>
    <property type="match status" value="1"/>
</dbReference>
<evidence type="ECO:0000256" key="2">
    <source>
        <dbReference type="ARBA" id="ARBA00023015"/>
    </source>
</evidence>
<dbReference type="PANTHER" id="PTHR43214">
    <property type="entry name" value="TWO-COMPONENT RESPONSE REGULATOR"/>
    <property type="match status" value="1"/>
</dbReference>
<dbReference type="InterPro" id="IPR001789">
    <property type="entry name" value="Sig_transdc_resp-reg_receiver"/>
</dbReference>
<evidence type="ECO:0000256" key="5">
    <source>
        <dbReference type="PROSITE-ProRule" id="PRU00169"/>
    </source>
</evidence>
<dbReference type="PANTHER" id="PTHR43214:SF41">
    <property type="entry name" value="NITRATE_NITRITE RESPONSE REGULATOR PROTEIN NARP"/>
    <property type="match status" value="1"/>
</dbReference>
<name>A0ABY6QLT3_9PSED</name>
<evidence type="ECO:0000313" key="8">
    <source>
        <dbReference type="EMBL" id="UZW20809.1"/>
    </source>
</evidence>
<dbReference type="InterPro" id="IPR039420">
    <property type="entry name" value="WalR-like"/>
</dbReference>
<gene>
    <name evidence="8" type="ORF">OSC50_10870</name>
</gene>
<dbReference type="EMBL" id="CP112866">
    <property type="protein sequence ID" value="UZW20809.1"/>
    <property type="molecule type" value="Genomic_DNA"/>
</dbReference>
<evidence type="ECO:0000256" key="3">
    <source>
        <dbReference type="ARBA" id="ARBA00023125"/>
    </source>
</evidence>
<dbReference type="RefSeq" id="WP_181077848.1">
    <property type="nucleotide sequence ID" value="NZ_CP112866.1"/>
</dbReference>
<dbReference type="InterPro" id="IPR016032">
    <property type="entry name" value="Sig_transdc_resp-reg_C-effctor"/>
</dbReference>
<keyword evidence="4" id="KW-0804">Transcription</keyword>
<reference evidence="8" key="1">
    <citation type="submission" date="2022-11" db="EMBL/GenBank/DDBJ databases">
        <title>Taxonomic description of a new Pseudomonas species.</title>
        <authorList>
            <person name="Tambong J.T."/>
        </authorList>
    </citation>
    <scope>NUCLEOTIDE SEQUENCE</scope>
    <source>
        <strain evidence="8">S1Bt42</strain>
    </source>
</reference>
<dbReference type="Gene3D" id="3.40.50.2300">
    <property type="match status" value="1"/>
</dbReference>
<dbReference type="Pfam" id="PF00072">
    <property type="entry name" value="Response_reg"/>
    <property type="match status" value="1"/>
</dbReference>
<feature type="domain" description="Response regulatory" evidence="7">
    <location>
        <begin position="3"/>
        <end position="118"/>
    </location>
</feature>
<dbReference type="InterPro" id="IPR036388">
    <property type="entry name" value="WH-like_DNA-bd_sf"/>
</dbReference>
<keyword evidence="9" id="KW-1185">Reference proteome</keyword>